<dbReference type="InterPro" id="IPR036388">
    <property type="entry name" value="WH-like_DNA-bd_sf"/>
</dbReference>
<evidence type="ECO:0000313" key="2">
    <source>
        <dbReference type="EMBL" id="MBM7633803.1"/>
    </source>
</evidence>
<dbReference type="RefSeq" id="WP_204698515.1">
    <property type="nucleotide sequence ID" value="NZ_JAFBEC010000008.1"/>
</dbReference>
<evidence type="ECO:0000313" key="3">
    <source>
        <dbReference type="Proteomes" id="UP000741863"/>
    </source>
</evidence>
<dbReference type="GO" id="GO:0004252">
    <property type="term" value="F:serine-type endopeptidase activity"/>
    <property type="evidence" value="ECO:0007669"/>
    <property type="project" value="UniProtKB-EC"/>
</dbReference>
<dbReference type="InterPro" id="IPR006199">
    <property type="entry name" value="LexA_DNA-bd_dom"/>
</dbReference>
<accession>A0ABS2PEG8</accession>
<feature type="domain" description="LexA repressor DNA-binding" evidence="1">
    <location>
        <begin position="1"/>
        <end position="62"/>
    </location>
</feature>
<dbReference type="EC" id="3.4.21.88" evidence="2"/>
<dbReference type="Proteomes" id="UP000741863">
    <property type="component" value="Unassembled WGS sequence"/>
</dbReference>
<reference evidence="2 3" key="1">
    <citation type="submission" date="2021-01" db="EMBL/GenBank/DDBJ databases">
        <title>Genomic Encyclopedia of Type Strains, Phase IV (KMG-IV): sequencing the most valuable type-strain genomes for metagenomic binning, comparative biology and taxonomic classification.</title>
        <authorList>
            <person name="Goeker M."/>
        </authorList>
    </citation>
    <scope>NUCLEOTIDE SEQUENCE [LARGE SCALE GENOMIC DNA]</scope>
    <source>
        <strain evidence="2 3">DSM 25540</strain>
    </source>
</reference>
<keyword evidence="3" id="KW-1185">Reference proteome</keyword>
<dbReference type="SUPFAM" id="SSF46785">
    <property type="entry name" value="Winged helix' DNA-binding domain"/>
    <property type="match status" value="1"/>
</dbReference>
<dbReference type="EMBL" id="JAFBEC010000008">
    <property type="protein sequence ID" value="MBM7633803.1"/>
    <property type="molecule type" value="Genomic_DNA"/>
</dbReference>
<keyword evidence="2" id="KW-0378">Hydrolase</keyword>
<name>A0ABS2PEG8_9BACL</name>
<sequence length="71" mass="8108">MTKKQEEALKVAITYIENNGYAPTFRELAELLGVKAVSAVHTLFSRLKAKGIVTWEYDKPRTLKILKREVT</sequence>
<dbReference type="InterPro" id="IPR036390">
    <property type="entry name" value="WH_DNA-bd_sf"/>
</dbReference>
<proteinExistence type="predicted"/>
<gene>
    <name evidence="2" type="ORF">JOD17_002899</name>
</gene>
<comment type="caution">
    <text evidence="2">The sequence shown here is derived from an EMBL/GenBank/DDBJ whole genome shotgun (WGS) entry which is preliminary data.</text>
</comment>
<evidence type="ECO:0000259" key="1">
    <source>
        <dbReference type="Pfam" id="PF01726"/>
    </source>
</evidence>
<dbReference type="Gene3D" id="1.10.10.10">
    <property type="entry name" value="Winged helix-like DNA-binding domain superfamily/Winged helix DNA-binding domain"/>
    <property type="match status" value="1"/>
</dbReference>
<dbReference type="Pfam" id="PF01726">
    <property type="entry name" value="LexA_DNA_bind"/>
    <property type="match status" value="1"/>
</dbReference>
<organism evidence="2 3">
    <name type="scientific">Geomicrobium sediminis</name>
    <dbReference type="NCBI Taxonomy" id="1347788"/>
    <lineage>
        <taxon>Bacteria</taxon>
        <taxon>Bacillati</taxon>
        <taxon>Bacillota</taxon>
        <taxon>Bacilli</taxon>
        <taxon>Bacillales</taxon>
        <taxon>Geomicrobium</taxon>
    </lineage>
</organism>
<protein>
    <submittedName>
        <fullName evidence="2">Repressor LexA</fullName>
        <ecNumber evidence="2">3.4.21.88</ecNumber>
    </submittedName>
</protein>